<evidence type="ECO:0000256" key="3">
    <source>
        <dbReference type="ARBA" id="ARBA00005338"/>
    </source>
</evidence>
<comment type="cofactor">
    <cofactor evidence="1">
        <name>Cu(2+)</name>
        <dbReference type="ChEBI" id="CHEBI:29036"/>
    </cofactor>
</comment>
<keyword evidence="4" id="KW-0813">Transport</keyword>
<evidence type="ECO:0000256" key="7">
    <source>
        <dbReference type="ARBA" id="ARBA00023008"/>
    </source>
</evidence>
<dbReference type="Gene3D" id="2.60.40.420">
    <property type="entry name" value="Cupredoxins - blue copper proteins"/>
    <property type="match status" value="1"/>
</dbReference>
<dbReference type="PANTHER" id="PTHR34192:SF10">
    <property type="entry name" value="PLASTOCYANIN MAJOR ISOFORM, CHLOROPLASTIC-RELATED"/>
    <property type="match status" value="1"/>
</dbReference>
<protein>
    <submittedName>
        <fullName evidence="11">Plastocyanin</fullName>
    </submittedName>
</protein>
<comment type="similarity">
    <text evidence="3">Belongs to the plastocyanin family.</text>
</comment>
<dbReference type="Pfam" id="PF00127">
    <property type="entry name" value="Copper-bind"/>
    <property type="match status" value="1"/>
</dbReference>
<dbReference type="GO" id="GO:0005507">
    <property type="term" value="F:copper ion binding"/>
    <property type="evidence" value="ECO:0007669"/>
    <property type="project" value="InterPro"/>
</dbReference>
<dbReference type="GeneID" id="15013524"/>
<dbReference type="InterPro" id="IPR001235">
    <property type="entry name" value="Copper_blue_Plastocyanin"/>
</dbReference>
<keyword evidence="12" id="KW-1185">Reference proteome</keyword>
<name>M1U9I0_9CAUD</name>
<dbReference type="InterPro" id="IPR000923">
    <property type="entry name" value="BlueCu_1"/>
</dbReference>
<dbReference type="Proteomes" id="UP000203282">
    <property type="component" value="Segment"/>
</dbReference>
<evidence type="ECO:0000256" key="9">
    <source>
        <dbReference type="ARBA" id="ARBA00023136"/>
    </source>
</evidence>
<evidence type="ECO:0000259" key="10">
    <source>
        <dbReference type="Pfam" id="PF00127"/>
    </source>
</evidence>
<dbReference type="PANTHER" id="PTHR34192">
    <property type="entry name" value="PLASTOCYANIN MAJOR ISOFORM, CHLOROPLASTIC-RELATED"/>
    <property type="match status" value="1"/>
</dbReference>
<keyword evidence="7" id="KW-0186">Copper</keyword>
<organism evidence="11 12">
    <name type="scientific">Synechococcus phage S-SSM4</name>
    <dbReference type="NCBI Taxonomy" id="536466"/>
    <lineage>
        <taxon>Viruses</taxon>
        <taxon>Duplodnaviria</taxon>
        <taxon>Heunggongvirae</taxon>
        <taxon>Uroviricota</taxon>
        <taxon>Caudoviricetes</taxon>
        <taxon>Pantevenvirales</taxon>
        <taxon>Kyanoviridae</taxon>
        <taxon>Greenvirus</taxon>
        <taxon>Greenvirus ssm4</taxon>
    </lineage>
</organism>
<dbReference type="PROSITE" id="PS00196">
    <property type="entry name" value="COPPER_BLUE"/>
    <property type="match status" value="1"/>
</dbReference>
<evidence type="ECO:0000256" key="4">
    <source>
        <dbReference type="ARBA" id="ARBA00022448"/>
    </source>
</evidence>
<sequence>METKRLMKFLFTFLATLFLAAPAWAVDVQMGYDGNLVFEPSEITISAGDSVHFVNNMLPPHNVIVDGHDELSHDALAMMPGEEFDVQFTEVGDYEFYCGPHQGAGMVGVVHVE</sequence>
<evidence type="ECO:0000313" key="12">
    <source>
        <dbReference type="Proteomes" id="UP000203282"/>
    </source>
</evidence>
<dbReference type="KEGG" id="vg:15013524"/>
<evidence type="ECO:0000256" key="1">
    <source>
        <dbReference type="ARBA" id="ARBA00001973"/>
    </source>
</evidence>
<dbReference type="GO" id="GO:0016020">
    <property type="term" value="C:membrane"/>
    <property type="evidence" value="ECO:0007669"/>
    <property type="project" value="UniProtKB-SubCell"/>
</dbReference>
<keyword evidence="8" id="KW-0793">Thylakoid</keyword>
<dbReference type="PRINTS" id="PR00156">
    <property type="entry name" value="COPPERBLUE"/>
</dbReference>
<dbReference type="GO" id="GO:0009055">
    <property type="term" value="F:electron transfer activity"/>
    <property type="evidence" value="ECO:0007669"/>
    <property type="project" value="InterPro"/>
</dbReference>
<dbReference type="RefSeq" id="YP_007677291.1">
    <property type="nucleotide sequence ID" value="NC_020875.1"/>
</dbReference>
<evidence type="ECO:0000256" key="5">
    <source>
        <dbReference type="ARBA" id="ARBA00022723"/>
    </source>
</evidence>
<dbReference type="PRINTS" id="PR00157">
    <property type="entry name" value="PLASTOCYANIN"/>
</dbReference>
<reference evidence="11 12" key="1">
    <citation type="submission" date="2010-03" db="EMBL/GenBank/DDBJ databases">
        <title>The Genome Sequence of Cyanophage S-SSM4.</title>
        <authorList>
            <consortium name="The Broad Institute Genome Sequencing Platform"/>
            <person name="Henn M.R."/>
            <person name="Sullivan M.S."/>
            <person name="Osburne M.S."/>
            <person name="Levin J."/>
            <person name="Malboeuf C."/>
            <person name="Casali M."/>
            <person name="Russ C."/>
            <person name="Lennon N."/>
            <person name="Erlich R."/>
            <person name="Young S.K."/>
            <person name="Koehrsen M."/>
            <person name="Yandava C."/>
            <person name="Zeng Q."/>
            <person name="Alvarado L."/>
            <person name="Anderson S."/>
            <person name="Berlin A."/>
            <person name="Borenstein D."/>
            <person name="Chen Z."/>
            <person name="Engels R."/>
            <person name="Freedman E."/>
            <person name="Gellesch M."/>
            <person name="Goldberg J."/>
            <person name="Green L."/>
            <person name="Griggs A."/>
            <person name="Gujja S."/>
            <person name="Heiman D."/>
            <person name="Hepburn T."/>
            <person name="Howarth C."/>
            <person name="Jen D."/>
            <person name="Larson L."/>
            <person name="Lewis B."/>
            <person name="Mehta T."/>
            <person name="Park D."/>
            <person name="Pearson M."/>
            <person name="Roberts A."/>
            <person name="Ryan E."/>
            <person name="Saif S."/>
            <person name="Shea T."/>
            <person name="Shenoy N."/>
            <person name="Sisk P."/>
            <person name="Stolte C."/>
            <person name="Sykes S."/>
            <person name="Walk T."/>
            <person name="White J."/>
            <person name="Yu Q."/>
            <person name="Coleman M.L."/>
            <person name="Huang K.H."/>
            <person name="Weigele P.R."/>
            <person name="DeFrancesco A.S."/>
            <person name="Kern S.E."/>
            <person name="Thompson L.R."/>
            <person name="Fu R."/>
            <person name="Hombeck B."/>
            <person name="Chisholm S.W."/>
            <person name="Haas B."/>
            <person name="Nusbaum C."/>
            <person name="Galagan J."/>
            <person name="Birren B."/>
        </authorList>
    </citation>
    <scope>NUCLEOTIDE SEQUENCE [LARGE SCALE GENOMIC DNA]</scope>
    <source>
        <strain evidence="11 12">S-SSM4</strain>
    </source>
</reference>
<evidence type="ECO:0000256" key="6">
    <source>
        <dbReference type="ARBA" id="ARBA00022982"/>
    </source>
</evidence>
<keyword evidence="5" id="KW-0479">Metal-binding</keyword>
<accession>M1U9I0</accession>
<keyword evidence="6" id="KW-0249">Electron transport</keyword>
<dbReference type="SUPFAM" id="SSF49503">
    <property type="entry name" value="Cupredoxins"/>
    <property type="match status" value="1"/>
</dbReference>
<keyword evidence="9" id="KW-0472">Membrane</keyword>
<gene>
    <name evidence="11" type="ORF">CYXG_00102</name>
</gene>
<dbReference type="EMBL" id="HQ316583">
    <property type="protein sequence ID" value="AGG54166.1"/>
    <property type="molecule type" value="Genomic_DNA"/>
</dbReference>
<evidence type="ECO:0000256" key="2">
    <source>
        <dbReference type="ARBA" id="ARBA00004170"/>
    </source>
</evidence>
<comment type="subcellular location">
    <subcellularLocation>
        <location evidence="2">Membrane</location>
        <topology evidence="2">Peripheral membrane protein</topology>
    </subcellularLocation>
</comment>
<dbReference type="OrthoDB" id="16922at10239"/>
<evidence type="ECO:0000256" key="8">
    <source>
        <dbReference type="ARBA" id="ARBA00023078"/>
    </source>
</evidence>
<dbReference type="NCBIfam" id="TIGR02656">
    <property type="entry name" value="cyanin_plasto"/>
    <property type="match status" value="1"/>
</dbReference>
<dbReference type="InterPro" id="IPR028871">
    <property type="entry name" value="BlueCu_1_BS"/>
</dbReference>
<dbReference type="InterPro" id="IPR002387">
    <property type="entry name" value="Plastocyanin"/>
</dbReference>
<evidence type="ECO:0000313" key="11">
    <source>
        <dbReference type="EMBL" id="AGG54166.1"/>
    </source>
</evidence>
<dbReference type="InterPro" id="IPR008972">
    <property type="entry name" value="Cupredoxin"/>
</dbReference>
<feature type="domain" description="Blue (type 1) copper" evidence="10">
    <location>
        <begin position="32"/>
        <end position="113"/>
    </location>
</feature>
<proteinExistence type="inferred from homology"/>